<dbReference type="Proteomes" id="UP000287651">
    <property type="component" value="Unassembled WGS sequence"/>
</dbReference>
<evidence type="ECO:0000313" key="1">
    <source>
        <dbReference type="EMBL" id="RRT32404.1"/>
    </source>
</evidence>
<protein>
    <submittedName>
        <fullName evidence="1">Uncharacterized protein</fullName>
    </submittedName>
</protein>
<organism evidence="1 2">
    <name type="scientific">Ensete ventricosum</name>
    <name type="common">Abyssinian banana</name>
    <name type="synonym">Musa ensete</name>
    <dbReference type="NCBI Taxonomy" id="4639"/>
    <lineage>
        <taxon>Eukaryota</taxon>
        <taxon>Viridiplantae</taxon>
        <taxon>Streptophyta</taxon>
        <taxon>Embryophyta</taxon>
        <taxon>Tracheophyta</taxon>
        <taxon>Spermatophyta</taxon>
        <taxon>Magnoliopsida</taxon>
        <taxon>Liliopsida</taxon>
        <taxon>Zingiberales</taxon>
        <taxon>Musaceae</taxon>
        <taxon>Ensete</taxon>
    </lineage>
</organism>
<dbReference type="EMBL" id="AMZH03032240">
    <property type="protein sequence ID" value="RRT32404.1"/>
    <property type="molecule type" value="Genomic_DNA"/>
</dbReference>
<sequence>MGAPSTHVWVKSMGADRASRALSIIPFTIFGKGPKYLTNTKVQKDMSNKIGI</sequence>
<proteinExistence type="predicted"/>
<accession>A0A426WYL4</accession>
<gene>
    <name evidence="1" type="ORF">B296_00028019</name>
</gene>
<comment type="caution">
    <text evidence="1">The sequence shown here is derived from an EMBL/GenBank/DDBJ whole genome shotgun (WGS) entry which is preliminary data.</text>
</comment>
<evidence type="ECO:0000313" key="2">
    <source>
        <dbReference type="Proteomes" id="UP000287651"/>
    </source>
</evidence>
<name>A0A426WYL4_ENSVE</name>
<reference evidence="1 2" key="1">
    <citation type="journal article" date="2014" name="Agronomy (Basel)">
        <title>A Draft Genome Sequence for Ensete ventricosum, the Drought-Tolerant Tree Against Hunger.</title>
        <authorList>
            <person name="Harrison J."/>
            <person name="Moore K.A."/>
            <person name="Paszkiewicz K."/>
            <person name="Jones T."/>
            <person name="Grant M."/>
            <person name="Ambacheew D."/>
            <person name="Muzemil S."/>
            <person name="Studholme D.J."/>
        </authorList>
    </citation>
    <scope>NUCLEOTIDE SEQUENCE [LARGE SCALE GENOMIC DNA]</scope>
</reference>
<dbReference type="AlphaFoldDB" id="A0A426WYL4"/>